<dbReference type="InterPro" id="IPR036612">
    <property type="entry name" value="KH_dom_type_1_sf"/>
</dbReference>
<dbReference type="RefSeq" id="XP_031027360.1">
    <property type="nucleotide sequence ID" value="XM_031166517.1"/>
</dbReference>
<feature type="compositionally biased region" description="Pro residues" evidence="14">
    <location>
        <begin position="515"/>
        <end position="546"/>
    </location>
</feature>
<evidence type="ECO:0000256" key="11">
    <source>
        <dbReference type="PROSITE-ProRule" id="PRU00047"/>
    </source>
</evidence>
<feature type="domain" description="CCHC-type" evidence="15">
    <location>
        <begin position="302"/>
        <end position="317"/>
    </location>
</feature>
<dbReference type="PANTHER" id="PTHR11208">
    <property type="entry name" value="RNA-BINDING PROTEIN RELATED"/>
    <property type="match status" value="1"/>
</dbReference>
<keyword evidence="17" id="KW-1185">Reference proteome</keyword>
<dbReference type="PROSITE" id="PS50158">
    <property type="entry name" value="ZF_CCHC"/>
    <property type="match status" value="1"/>
</dbReference>
<keyword evidence="9 13" id="KW-0508">mRNA splicing</keyword>
<dbReference type="SMART" id="SM00322">
    <property type="entry name" value="KH"/>
    <property type="match status" value="1"/>
</dbReference>
<dbReference type="PANTHER" id="PTHR11208:SF45">
    <property type="entry name" value="SPLICING FACTOR 1"/>
    <property type="match status" value="1"/>
</dbReference>
<evidence type="ECO:0000256" key="6">
    <source>
        <dbReference type="ARBA" id="ARBA00022771"/>
    </source>
</evidence>
<dbReference type="SUPFAM" id="SSF54791">
    <property type="entry name" value="Eukaryotic type KH-domain (KH-domain type I)"/>
    <property type="match status" value="1"/>
</dbReference>
<evidence type="ECO:0000256" key="2">
    <source>
        <dbReference type="ARBA" id="ARBA00010382"/>
    </source>
</evidence>
<comment type="subcellular location">
    <subcellularLocation>
        <location evidence="1 13">Nucleus</location>
    </subcellularLocation>
</comment>
<dbReference type="GO" id="GO:0005829">
    <property type="term" value="C:cytosol"/>
    <property type="evidence" value="ECO:0007669"/>
    <property type="project" value="UniProtKB-ARBA"/>
</dbReference>
<comment type="function">
    <text evidence="13">Necessary for the splicing of pre-mRNA. Has a role in the recognition of the branch site (5'-UACUAAC-3'), the pyrimidine tract and the 3'-splice site at the 3'-end of introns.</text>
</comment>
<gene>
    <name evidence="16" type="ORF">SmJEL517_g00588</name>
</gene>
<evidence type="ECO:0000256" key="5">
    <source>
        <dbReference type="ARBA" id="ARBA00022723"/>
    </source>
</evidence>
<evidence type="ECO:0000313" key="16">
    <source>
        <dbReference type="EMBL" id="TPX37449.1"/>
    </source>
</evidence>
<dbReference type="InterPro" id="IPR032570">
    <property type="entry name" value="SF1-HH"/>
</dbReference>
<feature type="compositionally biased region" description="Gly residues" evidence="14">
    <location>
        <begin position="394"/>
        <end position="409"/>
    </location>
</feature>
<organism evidence="16 17">
    <name type="scientific">Synchytrium microbalum</name>
    <dbReference type="NCBI Taxonomy" id="1806994"/>
    <lineage>
        <taxon>Eukaryota</taxon>
        <taxon>Fungi</taxon>
        <taxon>Fungi incertae sedis</taxon>
        <taxon>Chytridiomycota</taxon>
        <taxon>Chytridiomycota incertae sedis</taxon>
        <taxon>Chytridiomycetes</taxon>
        <taxon>Synchytriales</taxon>
        <taxon>Synchytriaceae</taxon>
        <taxon>Synchytrium</taxon>
    </lineage>
</organism>
<evidence type="ECO:0000256" key="9">
    <source>
        <dbReference type="ARBA" id="ARBA00023187"/>
    </source>
</evidence>
<dbReference type="InterPro" id="IPR001878">
    <property type="entry name" value="Znf_CCHC"/>
</dbReference>
<comment type="caution">
    <text evidence="16">The sequence shown here is derived from an EMBL/GenBank/DDBJ whole genome shotgun (WGS) entry which is preliminary data.</text>
</comment>
<dbReference type="GO" id="GO:0000243">
    <property type="term" value="C:commitment complex"/>
    <property type="evidence" value="ECO:0007669"/>
    <property type="project" value="UniProtKB-ARBA"/>
</dbReference>
<evidence type="ECO:0000256" key="12">
    <source>
        <dbReference type="PROSITE-ProRule" id="PRU00117"/>
    </source>
</evidence>
<feature type="compositionally biased region" description="Low complexity" evidence="14">
    <location>
        <begin position="480"/>
        <end position="496"/>
    </location>
</feature>
<dbReference type="SMART" id="SM00343">
    <property type="entry name" value="ZnF_C2HC"/>
    <property type="match status" value="2"/>
</dbReference>
<dbReference type="GeneID" id="42001814"/>
<comment type="similarity">
    <text evidence="2 13">Belongs to the BBP/SF1 family.</text>
</comment>
<keyword evidence="6 11" id="KW-0863">Zinc-finger</keyword>
<feature type="compositionally biased region" description="Low complexity" evidence="14">
    <location>
        <begin position="410"/>
        <end position="429"/>
    </location>
</feature>
<feature type="compositionally biased region" description="Basic and acidic residues" evidence="14">
    <location>
        <begin position="48"/>
        <end position="57"/>
    </location>
</feature>
<dbReference type="CDD" id="cd02395">
    <property type="entry name" value="KH-I_BBP"/>
    <property type="match status" value="1"/>
</dbReference>
<dbReference type="Proteomes" id="UP000319731">
    <property type="component" value="Unassembled WGS sequence"/>
</dbReference>
<dbReference type="GO" id="GO:0045131">
    <property type="term" value="F:pre-mRNA branch point binding"/>
    <property type="evidence" value="ECO:0007669"/>
    <property type="project" value="UniProtKB-UniRule"/>
</dbReference>
<dbReference type="SUPFAM" id="SSF57756">
    <property type="entry name" value="Retrovirus zinc finger-like domains"/>
    <property type="match status" value="1"/>
</dbReference>
<keyword evidence="13" id="KW-0747">Spliceosome</keyword>
<evidence type="ECO:0000256" key="10">
    <source>
        <dbReference type="ARBA" id="ARBA00023242"/>
    </source>
</evidence>
<dbReference type="Gene3D" id="3.30.1370.10">
    <property type="entry name" value="K Homology domain, type 1"/>
    <property type="match status" value="1"/>
</dbReference>
<evidence type="ECO:0000259" key="15">
    <source>
        <dbReference type="PROSITE" id="PS50158"/>
    </source>
</evidence>
<dbReference type="GO" id="GO:0003729">
    <property type="term" value="F:mRNA binding"/>
    <property type="evidence" value="ECO:0007669"/>
    <property type="project" value="TreeGrafter"/>
</dbReference>
<evidence type="ECO:0000256" key="3">
    <source>
        <dbReference type="ARBA" id="ARBA00017984"/>
    </source>
</evidence>
<feature type="compositionally biased region" description="Low complexity" evidence="14">
    <location>
        <begin position="451"/>
        <end position="466"/>
    </location>
</feature>
<dbReference type="Pfam" id="PF16275">
    <property type="entry name" value="SF1-HH"/>
    <property type="match status" value="1"/>
</dbReference>
<dbReference type="Pfam" id="PF22675">
    <property type="entry name" value="KH-I_KHDC4-BBP"/>
    <property type="match status" value="1"/>
</dbReference>
<feature type="region of interest" description="Disordered" evidence="14">
    <location>
        <begin position="372"/>
        <end position="546"/>
    </location>
</feature>
<feature type="region of interest" description="Disordered" evidence="14">
    <location>
        <begin position="215"/>
        <end position="242"/>
    </location>
</feature>
<feature type="region of interest" description="Disordered" evidence="14">
    <location>
        <begin position="1"/>
        <end position="80"/>
    </location>
</feature>
<keyword evidence="8 12" id="KW-0694">RNA-binding</keyword>
<dbReference type="OrthoDB" id="6777263at2759"/>
<dbReference type="Gene3D" id="6.10.140.1790">
    <property type="match status" value="1"/>
</dbReference>
<dbReference type="InterPro" id="IPR055256">
    <property type="entry name" value="KH_1_KHDC4/BBP-like"/>
</dbReference>
<proteinExistence type="inferred from homology"/>
<evidence type="ECO:0000256" key="14">
    <source>
        <dbReference type="SAM" id="MobiDB-lite"/>
    </source>
</evidence>
<evidence type="ECO:0000256" key="4">
    <source>
        <dbReference type="ARBA" id="ARBA00022664"/>
    </source>
</evidence>
<reference evidence="16 17" key="1">
    <citation type="journal article" date="2019" name="Sci. Rep.">
        <title>Comparative genomics of chytrid fungi reveal insights into the obligate biotrophic and pathogenic lifestyle of Synchytrium endobioticum.</title>
        <authorList>
            <person name="van de Vossenberg B.T.L.H."/>
            <person name="Warris S."/>
            <person name="Nguyen H.D.T."/>
            <person name="van Gent-Pelzer M.P.E."/>
            <person name="Joly D.L."/>
            <person name="van de Geest H.C."/>
            <person name="Bonants P.J.M."/>
            <person name="Smith D.S."/>
            <person name="Levesque C.A."/>
            <person name="van der Lee T.A.J."/>
        </authorList>
    </citation>
    <scope>NUCLEOTIDE SEQUENCE [LARGE SCALE GENOMIC DNA]</scope>
    <source>
        <strain evidence="16 17">JEL517</strain>
    </source>
</reference>
<keyword evidence="7 13" id="KW-0862">Zinc</keyword>
<accession>A0A507CE44</accession>
<dbReference type="Gene3D" id="4.10.60.10">
    <property type="entry name" value="Zinc finger, CCHC-type"/>
    <property type="match status" value="1"/>
</dbReference>
<evidence type="ECO:0000313" key="17">
    <source>
        <dbReference type="Proteomes" id="UP000319731"/>
    </source>
</evidence>
<evidence type="ECO:0000256" key="8">
    <source>
        <dbReference type="ARBA" id="ARBA00022884"/>
    </source>
</evidence>
<dbReference type="GO" id="GO:0048024">
    <property type="term" value="P:regulation of mRNA splicing, via spliceosome"/>
    <property type="evidence" value="ECO:0007669"/>
    <property type="project" value="TreeGrafter"/>
</dbReference>
<dbReference type="PROSITE" id="PS50084">
    <property type="entry name" value="KH_TYPE_1"/>
    <property type="match status" value="1"/>
</dbReference>
<dbReference type="InterPro" id="IPR045071">
    <property type="entry name" value="BBP-like"/>
</dbReference>
<keyword evidence="4 13" id="KW-0507">mRNA processing</keyword>
<dbReference type="GO" id="GO:0000398">
    <property type="term" value="P:mRNA splicing, via spliceosome"/>
    <property type="evidence" value="ECO:0007669"/>
    <property type="project" value="UniProtKB-UniRule"/>
</dbReference>
<dbReference type="InterPro" id="IPR004087">
    <property type="entry name" value="KH_dom"/>
</dbReference>
<dbReference type="AlphaFoldDB" id="A0A507CE44"/>
<dbReference type="GO" id="GO:0008270">
    <property type="term" value="F:zinc ion binding"/>
    <property type="evidence" value="ECO:0007669"/>
    <property type="project" value="UniProtKB-UniRule"/>
</dbReference>
<feature type="compositionally biased region" description="Gly residues" evidence="14">
    <location>
        <begin position="373"/>
        <end position="385"/>
    </location>
</feature>
<dbReference type="STRING" id="1806994.A0A507CE44"/>
<dbReference type="FunFam" id="3.30.1370.10:FF:000024">
    <property type="entry name" value="Branchpoint-bridging protein-like protein"/>
    <property type="match status" value="1"/>
</dbReference>
<evidence type="ECO:0000256" key="13">
    <source>
        <dbReference type="RuleBase" id="RU367126"/>
    </source>
</evidence>
<name>A0A507CE44_9FUNG</name>
<dbReference type="EMBL" id="QEAO01000002">
    <property type="protein sequence ID" value="TPX37449.1"/>
    <property type="molecule type" value="Genomic_DNA"/>
</dbReference>
<evidence type="ECO:0000256" key="7">
    <source>
        <dbReference type="ARBA" id="ARBA00022833"/>
    </source>
</evidence>
<sequence length="546" mass="58651">MSWRGGGQSQTGSNSIPLGPRKRGGLGSEDAPNPYIPPDLPHSFAKQEQYEVKREADPVEEGGPRKKRSRWGNETSKVNVPGISTVLPSGLTPEQQELYIINMRIEELTGKLKSGDLVPLERSPEPEPIYGADGKRVNTREYRYRKKFEEERHALVQSAVKLSPDFKPPSDYKKPTKMTDKIYIPVKDFPEINFIGLLIGPRGNTLKKMESESAAKISIRGKGSVKEGKSRSDGPTPGEEEDLHCLVTADSEEKVRKAVKAIERVIETAVNIPETQNELKRNQLRELAALNGTLRDDENQLCSNCGAPGHRRYECPEGKNFTANLVCRICNGVGHVARDCNQRNNPEYLQKANQREQQLDNEYASLMAELGEGARGMGPSGGAGHYGPPRGQPAGRGGVGMGSSGGGGSAPWQSSPSSGGPSGGNSIPPWARQAAQSQMNNGPPGMQNDYGPPGMMMGPPGMTMGPPGMGPPPGFGGGMPWQQPQQQAPPGLNFNPYGPPPPPPSMPNAYAQPQWQPPPPPPSGFGIAPPPPPPAPSMQPPPPPPM</sequence>
<evidence type="ECO:0000256" key="1">
    <source>
        <dbReference type="ARBA" id="ARBA00004123"/>
    </source>
</evidence>
<keyword evidence="5 13" id="KW-0479">Metal-binding</keyword>
<feature type="compositionally biased region" description="Pro residues" evidence="14">
    <location>
        <begin position="497"/>
        <end position="506"/>
    </location>
</feature>
<protein>
    <recommendedName>
        <fullName evidence="3 13">Branchpoint-bridging protein</fullName>
    </recommendedName>
</protein>
<dbReference type="Pfam" id="PF00098">
    <property type="entry name" value="zf-CCHC"/>
    <property type="match status" value="2"/>
</dbReference>
<dbReference type="InterPro" id="IPR047086">
    <property type="entry name" value="SF1-HH_sf"/>
</dbReference>
<dbReference type="InterPro" id="IPR036875">
    <property type="entry name" value="Znf_CCHC_sf"/>
</dbReference>
<keyword evidence="10 13" id="KW-0539">Nucleus</keyword>